<sequence>MGEPMARNLVSAGYSVTVHNRSRQAVDRLVDAGATPASSPAAAATDADVVIVMLPDAPDVRTVVLGENGVASALREGGMLIDMSTISAGVTRELSATLAERGVRMLDAPVSGGQKGAVDAALTIMVGGDEADFTRARPILSALGSTITLIGQSGAGQVAKAANQVVVSGTIQAVAEALTLAERSGVDPARVREALLGGLAGSRILEVHGQRMLDANYEPGFKARLHHKDLGIALEAGSEAGVALSTTALVRQFLGTLIASGEGDADHSALARVVERLSGQDGGRHS</sequence>
<evidence type="ECO:0000256" key="4">
    <source>
        <dbReference type="PIRSR" id="PIRSR000103-1"/>
    </source>
</evidence>
<feature type="domain" description="6-phosphogluconate dehydrogenase NADP-binding" evidence="5">
    <location>
        <begin position="1"/>
        <end position="151"/>
    </location>
</feature>
<reference evidence="7 8" key="1">
    <citation type="submission" date="2018-11" db="EMBL/GenBank/DDBJ databases">
        <title>The genome draft of YIM 96095.</title>
        <authorList>
            <person name="Tang S.-K."/>
            <person name="Chunyu W.-X."/>
            <person name="Feng Y.-Z."/>
        </authorList>
    </citation>
    <scope>NUCLEOTIDE SEQUENCE [LARGE SCALE GENOMIC DNA]</scope>
    <source>
        <strain evidence="7 8">YIM 96095</strain>
    </source>
</reference>
<dbReference type="PANTHER" id="PTHR43060:SF15">
    <property type="entry name" value="3-HYDROXYISOBUTYRATE DEHYDROGENASE-LIKE 1, MITOCHONDRIAL-RELATED"/>
    <property type="match status" value="1"/>
</dbReference>
<dbReference type="InterPro" id="IPR036291">
    <property type="entry name" value="NAD(P)-bd_dom_sf"/>
</dbReference>
<evidence type="ECO:0000256" key="1">
    <source>
        <dbReference type="ARBA" id="ARBA00009080"/>
    </source>
</evidence>
<dbReference type="SUPFAM" id="SSF51735">
    <property type="entry name" value="NAD(P)-binding Rossmann-fold domains"/>
    <property type="match status" value="1"/>
</dbReference>
<dbReference type="InterPro" id="IPR029154">
    <property type="entry name" value="HIBADH-like_NADP-bd"/>
</dbReference>
<evidence type="ECO:0000313" key="8">
    <source>
        <dbReference type="Proteomes" id="UP000269198"/>
    </source>
</evidence>
<feature type="domain" description="3-hydroxyisobutyrate dehydrogenase-like NAD-binding" evidence="6">
    <location>
        <begin position="154"/>
        <end position="273"/>
    </location>
</feature>
<protein>
    <submittedName>
        <fullName evidence="7">2-hydroxy-3-oxopropionate reductase</fullName>
        <ecNumber evidence="7">1.1.1.60</ecNumber>
    </submittedName>
</protein>
<dbReference type="InterPro" id="IPR013328">
    <property type="entry name" value="6PGD_dom2"/>
</dbReference>
<comment type="caution">
    <text evidence="7">The sequence shown here is derived from an EMBL/GenBank/DDBJ whole genome shotgun (WGS) entry which is preliminary data.</text>
</comment>
<dbReference type="Pfam" id="PF03446">
    <property type="entry name" value="NAD_binding_2"/>
    <property type="match status" value="1"/>
</dbReference>
<dbReference type="PIRSF" id="PIRSF000103">
    <property type="entry name" value="HIBADH"/>
    <property type="match status" value="1"/>
</dbReference>
<dbReference type="InterPro" id="IPR008927">
    <property type="entry name" value="6-PGluconate_DH-like_C_sf"/>
</dbReference>
<evidence type="ECO:0000259" key="6">
    <source>
        <dbReference type="Pfam" id="PF14833"/>
    </source>
</evidence>
<dbReference type="NCBIfam" id="TIGR01505">
    <property type="entry name" value="tartro_sem_red"/>
    <property type="match status" value="1"/>
</dbReference>
<feature type="active site" evidence="4">
    <location>
        <position position="160"/>
    </location>
</feature>
<dbReference type="Gene3D" id="3.40.50.720">
    <property type="entry name" value="NAD(P)-binding Rossmann-like Domain"/>
    <property type="match status" value="1"/>
</dbReference>
<dbReference type="Pfam" id="PF14833">
    <property type="entry name" value="NAD_binding_11"/>
    <property type="match status" value="1"/>
</dbReference>
<dbReference type="GO" id="GO:0050661">
    <property type="term" value="F:NADP binding"/>
    <property type="evidence" value="ECO:0007669"/>
    <property type="project" value="InterPro"/>
</dbReference>
<keyword evidence="3" id="KW-0520">NAD</keyword>
<dbReference type="GO" id="GO:0046487">
    <property type="term" value="P:glyoxylate metabolic process"/>
    <property type="evidence" value="ECO:0007669"/>
    <property type="project" value="InterPro"/>
</dbReference>
<keyword evidence="2 7" id="KW-0560">Oxidoreductase</keyword>
<evidence type="ECO:0000256" key="2">
    <source>
        <dbReference type="ARBA" id="ARBA00023002"/>
    </source>
</evidence>
<proteinExistence type="inferred from homology"/>
<name>A0A3N0E169_9ACTN</name>
<dbReference type="PANTHER" id="PTHR43060">
    <property type="entry name" value="3-HYDROXYISOBUTYRATE DEHYDROGENASE-LIKE 1, MITOCHONDRIAL-RELATED"/>
    <property type="match status" value="1"/>
</dbReference>
<dbReference type="InterPro" id="IPR006398">
    <property type="entry name" value="Tartro_sem_red"/>
</dbReference>
<dbReference type="InterPro" id="IPR015815">
    <property type="entry name" value="HIBADH-related"/>
</dbReference>
<accession>A0A3N0E169</accession>
<evidence type="ECO:0000313" key="7">
    <source>
        <dbReference type="EMBL" id="RNL81608.1"/>
    </source>
</evidence>
<organism evidence="7 8">
    <name type="scientific">Halostreptopolyspora alba</name>
    <dbReference type="NCBI Taxonomy" id="2487137"/>
    <lineage>
        <taxon>Bacteria</taxon>
        <taxon>Bacillati</taxon>
        <taxon>Actinomycetota</taxon>
        <taxon>Actinomycetes</taxon>
        <taxon>Streptosporangiales</taxon>
        <taxon>Nocardiopsidaceae</taxon>
        <taxon>Halostreptopolyspora</taxon>
    </lineage>
</organism>
<dbReference type="GO" id="GO:0051287">
    <property type="term" value="F:NAD binding"/>
    <property type="evidence" value="ECO:0007669"/>
    <property type="project" value="InterPro"/>
</dbReference>
<gene>
    <name evidence="7" type="ORF">EFW17_21965</name>
</gene>
<evidence type="ECO:0000259" key="5">
    <source>
        <dbReference type="Pfam" id="PF03446"/>
    </source>
</evidence>
<dbReference type="Proteomes" id="UP000269198">
    <property type="component" value="Unassembled WGS sequence"/>
</dbReference>
<dbReference type="SUPFAM" id="SSF48179">
    <property type="entry name" value="6-phosphogluconate dehydrogenase C-terminal domain-like"/>
    <property type="match status" value="1"/>
</dbReference>
<dbReference type="AlphaFoldDB" id="A0A3N0E169"/>
<keyword evidence="8" id="KW-1185">Reference proteome</keyword>
<evidence type="ECO:0000256" key="3">
    <source>
        <dbReference type="ARBA" id="ARBA00023027"/>
    </source>
</evidence>
<dbReference type="GO" id="GO:0008679">
    <property type="term" value="F:2-hydroxy-3-oxopropionate reductase activity"/>
    <property type="evidence" value="ECO:0007669"/>
    <property type="project" value="UniProtKB-EC"/>
</dbReference>
<dbReference type="InterPro" id="IPR006115">
    <property type="entry name" value="6PGDH_NADP-bd"/>
</dbReference>
<dbReference type="Gene3D" id="1.10.1040.10">
    <property type="entry name" value="N-(1-d-carboxylethyl)-l-norvaline Dehydrogenase, domain 2"/>
    <property type="match status" value="1"/>
</dbReference>
<dbReference type="EC" id="1.1.1.60" evidence="7"/>
<dbReference type="OrthoDB" id="3185659at2"/>
<dbReference type="EMBL" id="RJMB01000032">
    <property type="protein sequence ID" value="RNL81608.1"/>
    <property type="molecule type" value="Genomic_DNA"/>
</dbReference>
<comment type="similarity">
    <text evidence="1">Belongs to the HIBADH-related family.</text>
</comment>